<dbReference type="Pfam" id="PF25019">
    <property type="entry name" value="LRR_R13L1-DRL21"/>
    <property type="match status" value="1"/>
</dbReference>
<protein>
    <submittedName>
        <fullName evidence="6 7">Uncharacterized protein</fullName>
    </submittedName>
</protein>
<dbReference type="SUPFAM" id="SSF52058">
    <property type="entry name" value="L domain-like"/>
    <property type="match status" value="2"/>
</dbReference>
<keyword evidence="1" id="KW-0433">Leucine-rich repeat</keyword>
<keyword evidence="2" id="KW-0611">Plant defense</keyword>
<dbReference type="InterPro" id="IPR036388">
    <property type="entry name" value="WH-like_DNA-bd_sf"/>
</dbReference>
<evidence type="ECO:0000313" key="7">
    <source>
        <dbReference type="EnsemblPlants" id="KQJ86584"/>
    </source>
</evidence>
<dbReference type="PANTHER" id="PTHR36766:SF30">
    <property type="entry name" value="TIR-NBS TYPE DISEASE RESISTANCE PROTEIN-RELATED"/>
    <property type="match status" value="1"/>
</dbReference>
<reference evidence="6 7" key="1">
    <citation type="journal article" date="2010" name="Nature">
        <title>Genome sequencing and analysis of the model grass Brachypodium distachyon.</title>
        <authorList>
            <consortium name="International Brachypodium Initiative"/>
        </authorList>
    </citation>
    <scope>NUCLEOTIDE SEQUENCE [LARGE SCALE GENOMIC DNA]</scope>
    <source>
        <strain evidence="6 7">Bd21</strain>
    </source>
</reference>
<sequence>MAEAAAAAALAKGAALFVGKTGAGAAITYLVKTALGRLSAEDEDLRGRLTAKLPAIEAVFCAADQPRVREDNFLGPWLWQFRAAMQEAEDALDELEFLDLEKEARNLRAKEAKDWSVRMSSRLPSIGAGLRRSLNTARGGGTTKGRLKDALKRLDSVLDDVEKFVATMGLRLHPSSSDDQGYVQDLASRRETTRELTTVAFGRKSEKDAIVEWLGIQAMQARDYELSVCAIVGVGGMGKTTLAQLVCQDREVKDHFGDMIIWVHVSKRFDPKVLVRTILGSINRDKASAEALDPLQSDLTKELLTKRFLLVLDDAWEDTLHERWEQFLAPLRNSAPMGGRILLTTRKGSVADAVKRQMPAGYKCMELRGLDQQDTLKLFNHHAFGSSTQNDNSEIRLIGEQIARRLWGCPFLAKVIGQQLRDNTDCQKWKNILNQDIHQFDEIAPRIIEMLRLSYEDLTYEVQLCFRYCSIFPPHYKFKMEAVIEMWVSSGLILRRENGLKNREDIAREHFNILTRKSFFSLLPRELNADPSEDYYVMHDLIYELACSVSTDECSRFQTVNNNTNILPEVRHLYIEGVNSQSINIISQSKYLRTLIISSEESSIQKELLHDLRNAIKGRTSLRLLKLCGNAFTGMNNAISELKHLRYISMSVTKESNLCNLFKLCHLEVLQILKIEKEEKESPIDISSLRHLQKLHLPKNSLSRIPYIGRLTTLRELNGFSVRKIDGHKITELRDLRMIQKIIVLDVQNVSDDTEASLAELDKKTDMKVLSFGWSDVARTDDQILNKLIPNSNLKHLIISGYGGIKPPMWMEIPYLSNLVHLKLDGCLEWDNLPSLGRLFTLRHVFLENLPKLKYIVRSFYGSDAYSYRGKWMKGSGPEGLPPHLITFVVKDCPELLELPDLPFSLRHLGIDAVGISNLPNMCHHKGSKGVSTIDPQLSILHIESCDLLISLDGCFLQEEHYKALSVLKLFCCHELRSLPVAADFERIYKLESVEIVRCNSLSSLGGLGALSVLKSLKIEKCGNLVTSSSSRPLPASVESTNLKLDMLAIDDHLLLLLIPLRNLCLTKRLIISGRSTMAELPGEWLLQNSDHLEHIEISNAELLKSLPLKMNDLHALRSFSVHNTHILQSFPSMPPNLWVLTIHGCCLELKENCQVGGSEWSKISRIPICRISPRVNERQ</sequence>
<evidence type="ECO:0000256" key="2">
    <source>
        <dbReference type="ARBA" id="ARBA00022821"/>
    </source>
</evidence>
<evidence type="ECO:0000259" key="3">
    <source>
        <dbReference type="Pfam" id="PF00931"/>
    </source>
</evidence>
<evidence type="ECO:0000259" key="4">
    <source>
        <dbReference type="Pfam" id="PF23559"/>
    </source>
</evidence>
<dbReference type="InterPro" id="IPR056789">
    <property type="entry name" value="LRR_R13L1-DRL21"/>
</dbReference>
<dbReference type="Proteomes" id="UP000008810">
    <property type="component" value="Chromosome 4"/>
</dbReference>
<dbReference type="Gene3D" id="1.10.10.10">
    <property type="entry name" value="Winged helix-like DNA-binding domain superfamily/Winged helix DNA-binding domain"/>
    <property type="match status" value="1"/>
</dbReference>
<dbReference type="PROSITE" id="PS51450">
    <property type="entry name" value="LRR"/>
    <property type="match status" value="1"/>
</dbReference>
<dbReference type="GO" id="GO:0043531">
    <property type="term" value="F:ADP binding"/>
    <property type="evidence" value="ECO:0007669"/>
    <property type="project" value="InterPro"/>
</dbReference>
<dbReference type="Gene3D" id="3.40.50.300">
    <property type="entry name" value="P-loop containing nucleotide triphosphate hydrolases"/>
    <property type="match status" value="1"/>
</dbReference>
<dbReference type="Gramene" id="KQJ86584">
    <property type="protein sequence ID" value="KQJ86584"/>
    <property type="gene ID" value="BRADI_4g06460v3"/>
</dbReference>
<dbReference type="STRING" id="15368.I1II36"/>
<name>I1II36_BRADI</name>
<dbReference type="PRINTS" id="PR00364">
    <property type="entry name" value="DISEASERSIST"/>
</dbReference>
<dbReference type="eggNOG" id="KOG4658">
    <property type="taxonomic scope" value="Eukaryota"/>
</dbReference>
<dbReference type="OrthoDB" id="431454at2759"/>
<dbReference type="Pfam" id="PF00931">
    <property type="entry name" value="NB-ARC"/>
    <property type="match status" value="1"/>
</dbReference>
<feature type="domain" description="R13L1/DRL21-like LRR repeat region" evidence="5">
    <location>
        <begin position="730"/>
        <end position="849"/>
    </location>
</feature>
<dbReference type="KEGG" id="bdi:100824931"/>
<dbReference type="PANTHER" id="PTHR36766">
    <property type="entry name" value="PLANT BROAD-SPECTRUM MILDEW RESISTANCE PROTEIN RPW8"/>
    <property type="match status" value="1"/>
</dbReference>
<proteinExistence type="predicted"/>
<dbReference type="Gene3D" id="3.80.10.10">
    <property type="entry name" value="Ribonuclease Inhibitor"/>
    <property type="match status" value="2"/>
</dbReference>
<evidence type="ECO:0000313" key="6">
    <source>
        <dbReference type="EMBL" id="KQJ86584.1"/>
    </source>
</evidence>
<dbReference type="EnsemblPlants" id="KQJ86584">
    <property type="protein sequence ID" value="KQJ86584"/>
    <property type="gene ID" value="BRADI_4g06460v3"/>
</dbReference>
<reference evidence="7" key="3">
    <citation type="submission" date="2018-08" db="UniProtKB">
        <authorList>
            <consortium name="EnsemblPlants"/>
        </authorList>
    </citation>
    <scope>IDENTIFICATION</scope>
    <source>
        <strain evidence="7">cv. Bd21</strain>
    </source>
</reference>
<gene>
    <name evidence="7" type="primary">LOC100824931</name>
    <name evidence="6" type="ORF">BRADI_4g06460v3</name>
</gene>
<dbReference type="Pfam" id="PF23559">
    <property type="entry name" value="WHD_DRP"/>
    <property type="match status" value="1"/>
</dbReference>
<dbReference type="RefSeq" id="XP_003576022.3">
    <property type="nucleotide sequence ID" value="XM_003575974.4"/>
</dbReference>
<feature type="domain" description="NB-ARC" evidence="3">
    <location>
        <begin position="222"/>
        <end position="385"/>
    </location>
</feature>
<dbReference type="OMA" id="YEVQLCF"/>
<feature type="domain" description="Disease resistance protein winged helix" evidence="4">
    <location>
        <begin position="471"/>
        <end position="546"/>
    </location>
</feature>
<dbReference type="EMBL" id="CM000883">
    <property type="protein sequence ID" value="KQJ86584.1"/>
    <property type="molecule type" value="Genomic_DNA"/>
</dbReference>
<organism evidence="7">
    <name type="scientific">Brachypodium distachyon</name>
    <name type="common">Purple false brome</name>
    <name type="synonym">Trachynia distachya</name>
    <dbReference type="NCBI Taxonomy" id="15368"/>
    <lineage>
        <taxon>Eukaryota</taxon>
        <taxon>Viridiplantae</taxon>
        <taxon>Streptophyta</taxon>
        <taxon>Embryophyta</taxon>
        <taxon>Tracheophyta</taxon>
        <taxon>Spermatophyta</taxon>
        <taxon>Magnoliopsida</taxon>
        <taxon>Liliopsida</taxon>
        <taxon>Poales</taxon>
        <taxon>Poaceae</taxon>
        <taxon>BOP clade</taxon>
        <taxon>Pooideae</taxon>
        <taxon>Stipodae</taxon>
        <taxon>Brachypodieae</taxon>
        <taxon>Brachypodium</taxon>
    </lineage>
</organism>
<dbReference type="InterPro" id="IPR032675">
    <property type="entry name" value="LRR_dom_sf"/>
</dbReference>
<dbReference type="InterPro" id="IPR002182">
    <property type="entry name" value="NB-ARC"/>
</dbReference>
<dbReference type="InterPro" id="IPR027417">
    <property type="entry name" value="P-loop_NTPase"/>
</dbReference>
<evidence type="ECO:0000313" key="8">
    <source>
        <dbReference type="Proteomes" id="UP000008810"/>
    </source>
</evidence>
<dbReference type="HOGENOM" id="CLU_000837_8_8_1"/>
<accession>I1II36</accession>
<dbReference type="InterPro" id="IPR058922">
    <property type="entry name" value="WHD_DRP"/>
</dbReference>
<keyword evidence="8" id="KW-1185">Reference proteome</keyword>
<reference evidence="6" key="2">
    <citation type="submission" date="2017-06" db="EMBL/GenBank/DDBJ databases">
        <title>WGS assembly of Brachypodium distachyon.</title>
        <authorList>
            <consortium name="The International Brachypodium Initiative"/>
            <person name="Lucas S."/>
            <person name="Harmon-Smith M."/>
            <person name="Lail K."/>
            <person name="Tice H."/>
            <person name="Grimwood J."/>
            <person name="Bruce D."/>
            <person name="Barry K."/>
            <person name="Shu S."/>
            <person name="Lindquist E."/>
            <person name="Wang M."/>
            <person name="Pitluck S."/>
            <person name="Vogel J.P."/>
            <person name="Garvin D.F."/>
            <person name="Mockler T.C."/>
            <person name="Schmutz J."/>
            <person name="Rokhsar D."/>
            <person name="Bevan M.W."/>
        </authorList>
    </citation>
    <scope>NUCLEOTIDE SEQUENCE</scope>
    <source>
        <strain evidence="6">Bd21</strain>
    </source>
</reference>
<dbReference type="GO" id="GO:0098542">
    <property type="term" value="P:defense response to other organism"/>
    <property type="evidence" value="ECO:0000318"/>
    <property type="project" value="GO_Central"/>
</dbReference>
<dbReference type="AlphaFoldDB" id="I1II36"/>
<evidence type="ECO:0000256" key="1">
    <source>
        <dbReference type="ARBA" id="ARBA00022614"/>
    </source>
</evidence>
<dbReference type="SUPFAM" id="SSF52540">
    <property type="entry name" value="P-loop containing nucleoside triphosphate hydrolases"/>
    <property type="match status" value="1"/>
</dbReference>
<dbReference type="InterPro" id="IPR001611">
    <property type="entry name" value="Leu-rich_rpt"/>
</dbReference>
<evidence type="ECO:0000259" key="5">
    <source>
        <dbReference type="Pfam" id="PF25019"/>
    </source>
</evidence>
<dbReference type="GeneID" id="100824931"/>